<dbReference type="InterPro" id="IPR008254">
    <property type="entry name" value="Flavodoxin/NO_synth"/>
</dbReference>
<dbReference type="Pfam" id="PF12800">
    <property type="entry name" value="Fer4_4"/>
    <property type="match status" value="1"/>
</dbReference>
<evidence type="ECO:0000256" key="3">
    <source>
        <dbReference type="ARBA" id="ARBA00023014"/>
    </source>
</evidence>
<dbReference type="NCBIfam" id="NF038196">
    <property type="entry name" value="ferrodoxin_EFR1"/>
    <property type="match status" value="1"/>
</dbReference>
<keyword evidence="2" id="KW-0408">Iron</keyword>
<dbReference type="SUPFAM" id="SSF52218">
    <property type="entry name" value="Flavoproteins"/>
    <property type="match status" value="1"/>
</dbReference>
<dbReference type="Pfam" id="PF00037">
    <property type="entry name" value="Fer4"/>
    <property type="match status" value="1"/>
</dbReference>
<gene>
    <name evidence="6" type="ORF">SAMN04487771_10015</name>
</gene>
<keyword evidence="1" id="KW-0479">Metal-binding</keyword>
<dbReference type="PROSITE" id="PS51379">
    <property type="entry name" value="4FE4S_FER_2"/>
    <property type="match status" value="2"/>
</dbReference>
<proteinExistence type="predicted"/>
<dbReference type="Gene3D" id="3.30.70.20">
    <property type="match status" value="1"/>
</dbReference>
<dbReference type="eggNOG" id="COG0716">
    <property type="taxonomic scope" value="Bacteria"/>
</dbReference>
<dbReference type="AlphaFoldDB" id="A0A1H9ZXH4"/>
<dbReference type="EMBL" id="FOIL01000001">
    <property type="protein sequence ID" value="SES86509.1"/>
    <property type="molecule type" value="Genomic_DNA"/>
</dbReference>
<evidence type="ECO:0000259" key="5">
    <source>
        <dbReference type="PROSITE" id="PS51379"/>
    </source>
</evidence>
<dbReference type="PANTHER" id="PTHR43122:SF1">
    <property type="entry name" value="IRON-SULFUR-BINDING PROTEIN"/>
    <property type="match status" value="1"/>
</dbReference>
<dbReference type="PROSITE" id="PS50902">
    <property type="entry name" value="FLAVODOXIN_LIKE"/>
    <property type="match status" value="1"/>
</dbReference>
<dbReference type="STRING" id="1526.SAMN02910262_00176"/>
<dbReference type="GO" id="GO:0010181">
    <property type="term" value="F:FMN binding"/>
    <property type="evidence" value="ECO:0007669"/>
    <property type="project" value="InterPro"/>
</dbReference>
<evidence type="ECO:0000313" key="6">
    <source>
        <dbReference type="EMBL" id="SES86509.1"/>
    </source>
</evidence>
<dbReference type="SUPFAM" id="SSF54862">
    <property type="entry name" value="4Fe-4S ferredoxins"/>
    <property type="match status" value="1"/>
</dbReference>
<dbReference type="InterPro" id="IPR017896">
    <property type="entry name" value="4Fe4S_Fe-S-bd"/>
</dbReference>
<evidence type="ECO:0000313" key="7">
    <source>
        <dbReference type="Proteomes" id="UP000199820"/>
    </source>
</evidence>
<feature type="domain" description="Flavodoxin-like" evidence="4">
    <location>
        <begin position="6"/>
        <end position="155"/>
    </location>
</feature>
<evidence type="ECO:0000256" key="1">
    <source>
        <dbReference type="ARBA" id="ARBA00022723"/>
    </source>
</evidence>
<keyword evidence="3" id="KW-0411">Iron-sulfur</keyword>
<dbReference type="PANTHER" id="PTHR43122">
    <property type="entry name" value="FERREDOXIN SUBUNIT OF PYRUVATE:FLAVODOXIN OXIDOREDUCTASE-RELATED"/>
    <property type="match status" value="1"/>
</dbReference>
<dbReference type="GO" id="GO:0046872">
    <property type="term" value="F:metal ion binding"/>
    <property type="evidence" value="ECO:0007669"/>
    <property type="project" value="UniProtKB-KW"/>
</dbReference>
<dbReference type="InterPro" id="IPR017900">
    <property type="entry name" value="4Fe4S_Fe_S_CS"/>
</dbReference>
<reference evidence="6 7" key="1">
    <citation type="submission" date="2016-10" db="EMBL/GenBank/DDBJ databases">
        <authorList>
            <person name="de Groot N.N."/>
        </authorList>
    </citation>
    <scope>NUCLEOTIDE SEQUENCE [LARGE SCALE GENOMIC DNA]</scope>
    <source>
        <strain evidence="6 7">KH1P1</strain>
    </source>
</reference>
<dbReference type="Gene3D" id="3.40.50.360">
    <property type="match status" value="1"/>
</dbReference>
<accession>A0A1H9ZXH4</accession>
<dbReference type="OrthoDB" id="9813995at2"/>
<feature type="domain" description="4Fe-4S ferredoxin-type" evidence="5">
    <location>
        <begin position="198"/>
        <end position="227"/>
    </location>
</feature>
<dbReference type="GO" id="GO:0016651">
    <property type="term" value="F:oxidoreductase activity, acting on NAD(P)H"/>
    <property type="evidence" value="ECO:0007669"/>
    <property type="project" value="UniProtKB-ARBA"/>
</dbReference>
<dbReference type="RefSeq" id="WP_074647558.1">
    <property type="nucleotide sequence ID" value="NZ_FOIL01000001.1"/>
</dbReference>
<dbReference type="GO" id="GO:0051536">
    <property type="term" value="F:iron-sulfur cluster binding"/>
    <property type="evidence" value="ECO:0007669"/>
    <property type="project" value="UniProtKB-KW"/>
</dbReference>
<name>A0A1H9ZXH4_9FIRM</name>
<protein>
    <submittedName>
        <fullName evidence="6">4Fe-4S binding domain-containing protein</fullName>
    </submittedName>
</protein>
<evidence type="ECO:0000256" key="2">
    <source>
        <dbReference type="ARBA" id="ARBA00023004"/>
    </source>
</evidence>
<dbReference type="eggNOG" id="COG2768">
    <property type="taxonomic scope" value="Bacteria"/>
</dbReference>
<evidence type="ECO:0000259" key="4">
    <source>
        <dbReference type="PROSITE" id="PS50902"/>
    </source>
</evidence>
<sequence>MQIKTVKAVYFSPVANTKKVVEAAAKVMAFQLSVPMEVLDFTLPAARTHSYSFGSDELVVFGVPTYAGRVPNKVLPFVKELFHGEETPAVPIVTFGNRNYDDSLAELRNELEHNGFRTFAAAAFSCRHVFSNKINMLRPDQADMKVLSEFAEKAAQKLKDARKTEDLGSPVQVKGNDPVGPYYRPLGTDGQPAVFLKAKPLTNPERCDECGLCAEVCPLGSIDPKDVYSVPGVCIKCMACVRKCPQRAKYFEDEAFLSHIAMLDQNYTKRKEPEVFI</sequence>
<feature type="domain" description="4Fe-4S ferredoxin-type" evidence="5">
    <location>
        <begin position="231"/>
        <end position="254"/>
    </location>
</feature>
<dbReference type="Proteomes" id="UP000199820">
    <property type="component" value="Unassembled WGS sequence"/>
</dbReference>
<dbReference type="PROSITE" id="PS00198">
    <property type="entry name" value="4FE4S_FER_1"/>
    <property type="match status" value="2"/>
</dbReference>
<dbReference type="InterPro" id="IPR029039">
    <property type="entry name" value="Flavoprotein-like_sf"/>
</dbReference>
<dbReference type="InterPro" id="IPR047964">
    <property type="entry name" value="EFR1-like"/>
</dbReference>
<keyword evidence="7" id="KW-1185">Reference proteome</keyword>
<organism evidence="6 7">
    <name type="scientific">[Clostridium] aminophilum</name>
    <dbReference type="NCBI Taxonomy" id="1526"/>
    <lineage>
        <taxon>Bacteria</taxon>
        <taxon>Bacillati</taxon>
        <taxon>Bacillota</taxon>
        <taxon>Clostridia</taxon>
        <taxon>Lachnospirales</taxon>
        <taxon>Lachnospiraceae</taxon>
    </lineage>
</organism>